<organism evidence="1 2">
    <name type="scientific">Paramesorhizobium deserti</name>
    <dbReference type="NCBI Taxonomy" id="1494590"/>
    <lineage>
        <taxon>Bacteria</taxon>
        <taxon>Pseudomonadati</taxon>
        <taxon>Pseudomonadota</taxon>
        <taxon>Alphaproteobacteria</taxon>
        <taxon>Hyphomicrobiales</taxon>
        <taxon>Phyllobacteriaceae</taxon>
        <taxon>Paramesorhizobium</taxon>
    </lineage>
</organism>
<dbReference type="Proteomes" id="UP000070107">
    <property type="component" value="Unassembled WGS sequence"/>
</dbReference>
<proteinExistence type="predicted"/>
<sequence>MVVELPSAPRAKELLSNVGSAIWFRLRKLMAARMLKPLPAGAPVGIFNRQRDLQRADFSG</sequence>
<dbReference type="STRING" id="1494590.ATN84_07300"/>
<evidence type="ECO:0000313" key="1">
    <source>
        <dbReference type="EMBL" id="KXF77212.1"/>
    </source>
</evidence>
<dbReference type="EMBL" id="LNTU01000012">
    <property type="protein sequence ID" value="KXF77212.1"/>
    <property type="molecule type" value="Genomic_DNA"/>
</dbReference>
<gene>
    <name evidence="1" type="ORF">ATN84_07300</name>
</gene>
<dbReference type="AlphaFoldDB" id="A0A135HVJ9"/>
<keyword evidence="2" id="KW-1185">Reference proteome</keyword>
<accession>A0A135HVJ9</accession>
<reference evidence="1 2" key="1">
    <citation type="submission" date="2015-11" db="EMBL/GenBank/DDBJ databases">
        <title>Draft genome sequence of Paramesorhizobium deserti A-3-E, a strain highly resistant to diverse beta-lactam antibiotics.</title>
        <authorList>
            <person name="Lv R."/>
            <person name="Yang X."/>
            <person name="Fang N."/>
            <person name="Guo J."/>
            <person name="Luo X."/>
            <person name="Peng F."/>
            <person name="Yang R."/>
            <person name="Cui Y."/>
            <person name="Fang C."/>
            <person name="Song Y."/>
        </authorList>
    </citation>
    <scope>NUCLEOTIDE SEQUENCE [LARGE SCALE GENOMIC DNA]</scope>
    <source>
        <strain evidence="1 2">A-3-E</strain>
    </source>
</reference>
<name>A0A135HVJ9_9HYPH</name>
<protein>
    <submittedName>
        <fullName evidence="1">Uncharacterized protein</fullName>
    </submittedName>
</protein>
<evidence type="ECO:0000313" key="2">
    <source>
        <dbReference type="Proteomes" id="UP000070107"/>
    </source>
</evidence>
<comment type="caution">
    <text evidence="1">The sequence shown here is derived from an EMBL/GenBank/DDBJ whole genome shotgun (WGS) entry which is preliminary data.</text>
</comment>